<dbReference type="PANTHER" id="PTHR30572:SF18">
    <property type="entry name" value="ABC-TYPE MACROLIDE FAMILY EXPORT SYSTEM PERMEASE COMPONENT 2"/>
    <property type="match status" value="1"/>
</dbReference>
<feature type="transmembrane region" description="Helical" evidence="6">
    <location>
        <begin position="764"/>
        <end position="787"/>
    </location>
</feature>
<keyword evidence="2" id="KW-1003">Cell membrane</keyword>
<accession>A0ABX7I3I0</accession>
<gene>
    <name evidence="9" type="ORF">HWI92_02080</name>
</gene>
<name>A0ABX7I3I0_9BACT</name>
<dbReference type="InterPro" id="IPR047699">
    <property type="entry name" value="Permease_put_prefix"/>
</dbReference>
<evidence type="ECO:0000313" key="10">
    <source>
        <dbReference type="Proteomes" id="UP000612680"/>
    </source>
</evidence>
<keyword evidence="3 6" id="KW-0812">Transmembrane</keyword>
<feature type="domain" description="ABC3 transporter permease C-terminal" evidence="7">
    <location>
        <begin position="767"/>
        <end position="876"/>
    </location>
</feature>
<evidence type="ECO:0000256" key="6">
    <source>
        <dbReference type="SAM" id="Phobius"/>
    </source>
</evidence>
<sequence>MSNHDKLPDLPPWADKLLRFFCAPHLLEEIQGDLHEAFIHKAESAGIRKARRDYWREVLGFFKPRYIRRKQAAGQWNHDYSSKPFFGIDMLRNYLKIAFRNLVKNRGYSAINIGGLGLGMAVAMLIGLWIHDEFAFDKYHKHYDRIAKVMQKGAFNHEVFYNEYMPAPLGKELEVKFADDFEHVVMSSWTSEHILAYADRKFTRKGNYLGAEAPDLFSLNMKQGTRAGLKDQNSIMLSESVARALFGTENPMNKIVKLNNSMNLRVTGVYEDLPYHTEFRDLSFIAPWSLYVATQNWVRTAIENNEWNNNSWQTLVQISPNSNFETVSAKIRNLKLEHAPETAFLKPELLLQPMQKWHLYSGWDKAGNLDGRIRYVWLFGIIGVFVLLLASINFMNLSTARSEKRAREVGIRKAVGSYRTQLIKQFFTESLLVVTLAFVLSVLLVIVILPFFNEVADKKIEFPFDSAWFWLSGSAFTLITGIFSGIYPAIYLSSFQPIKVLKGVINVGRYAAIPRQVLVVLQFTVSVTLVIGTLIVFKQIQYAKNRLIGYDRSGLITVNINTPELYGHYNALRSDLLKTGAVADMSTSSTPTTDMNSSNGGFDWEGKDPNFKENFGTIGVSHDFGKTVGWKFIAGRDLSREFATDSSGMVLNEKAVHYMGLKHPSEVVGKIMKWNGKPFTVVGVIKDMVMDSPFQPVYPTIFMANYNWANVINIKLNPQESAASSLAKVGAVFRKFNPGSPFDYKFTDQQYALKFAAEERIARLASAFAILAIVISCLGLFGLASFTAEQRTKEIGVRKVLGASVANLWALLSGDFIKLVVVSCVISAPVAYYFLHAWLLKYEYRTEISWWVFVAAASGAMLVTMLTVSCQAIKAALLDPVKSLKSE</sequence>
<evidence type="ECO:0000256" key="5">
    <source>
        <dbReference type="ARBA" id="ARBA00023136"/>
    </source>
</evidence>
<evidence type="ECO:0000256" key="2">
    <source>
        <dbReference type="ARBA" id="ARBA00022475"/>
    </source>
</evidence>
<dbReference type="NCBIfam" id="NF038404">
    <property type="entry name" value="perm_prefix_2"/>
    <property type="match status" value="1"/>
</dbReference>
<feature type="transmembrane region" description="Helical" evidence="6">
    <location>
        <begin position="467"/>
        <end position="492"/>
    </location>
</feature>
<feature type="transmembrane region" description="Helical" evidence="6">
    <location>
        <begin position="808"/>
        <end position="836"/>
    </location>
</feature>
<feature type="transmembrane region" description="Helical" evidence="6">
    <location>
        <begin position="517"/>
        <end position="537"/>
    </location>
</feature>
<dbReference type="InterPro" id="IPR025857">
    <property type="entry name" value="MacB_PCD"/>
</dbReference>
<evidence type="ECO:0000259" key="8">
    <source>
        <dbReference type="Pfam" id="PF12704"/>
    </source>
</evidence>
<evidence type="ECO:0000256" key="4">
    <source>
        <dbReference type="ARBA" id="ARBA00022989"/>
    </source>
</evidence>
<keyword evidence="4 6" id="KW-1133">Transmembrane helix</keyword>
<dbReference type="EMBL" id="CP056775">
    <property type="protein sequence ID" value="QRQ99792.1"/>
    <property type="molecule type" value="Genomic_DNA"/>
</dbReference>
<feature type="transmembrane region" description="Helical" evidence="6">
    <location>
        <begin position="375"/>
        <end position="397"/>
    </location>
</feature>
<evidence type="ECO:0000313" key="9">
    <source>
        <dbReference type="EMBL" id="QRQ99792.1"/>
    </source>
</evidence>
<organism evidence="9 10">
    <name type="scientific">Dyadobacter sandarakinus</name>
    <dbReference type="NCBI Taxonomy" id="2747268"/>
    <lineage>
        <taxon>Bacteria</taxon>
        <taxon>Pseudomonadati</taxon>
        <taxon>Bacteroidota</taxon>
        <taxon>Cytophagia</taxon>
        <taxon>Cytophagales</taxon>
        <taxon>Spirosomataceae</taxon>
        <taxon>Dyadobacter</taxon>
    </lineage>
</organism>
<dbReference type="InterPro" id="IPR003838">
    <property type="entry name" value="ABC3_permease_C"/>
</dbReference>
<dbReference type="Pfam" id="PF12704">
    <property type="entry name" value="MacB_PCD"/>
    <property type="match status" value="2"/>
</dbReference>
<dbReference type="RefSeq" id="WP_204660554.1">
    <property type="nucleotide sequence ID" value="NZ_CP056775.1"/>
</dbReference>
<evidence type="ECO:0000256" key="1">
    <source>
        <dbReference type="ARBA" id="ARBA00004651"/>
    </source>
</evidence>
<keyword evidence="10" id="KW-1185">Reference proteome</keyword>
<keyword evidence="5 6" id="KW-0472">Membrane</keyword>
<evidence type="ECO:0000256" key="3">
    <source>
        <dbReference type="ARBA" id="ARBA00022692"/>
    </source>
</evidence>
<reference evidence="9 10" key="1">
    <citation type="submission" date="2020-06" db="EMBL/GenBank/DDBJ databases">
        <title>Dyadobacter sandarakinus sp. nov., isolated from the soil of the Arctic Yellow River Station.</title>
        <authorList>
            <person name="Zhang Y."/>
            <person name="Peng F."/>
        </authorList>
    </citation>
    <scope>NUCLEOTIDE SEQUENCE [LARGE SCALE GENOMIC DNA]</scope>
    <source>
        <strain evidence="9 10">Q3-56</strain>
    </source>
</reference>
<feature type="domain" description="MacB-like periplasmic core" evidence="8">
    <location>
        <begin position="520"/>
        <end position="728"/>
    </location>
</feature>
<feature type="domain" description="ABC3 transporter permease C-terminal" evidence="7">
    <location>
        <begin position="381"/>
        <end position="497"/>
    </location>
</feature>
<dbReference type="PANTHER" id="PTHR30572">
    <property type="entry name" value="MEMBRANE COMPONENT OF TRANSPORTER-RELATED"/>
    <property type="match status" value="1"/>
</dbReference>
<dbReference type="InterPro" id="IPR050250">
    <property type="entry name" value="Macrolide_Exporter_MacB"/>
</dbReference>
<feature type="transmembrane region" description="Helical" evidence="6">
    <location>
        <begin position="110"/>
        <end position="130"/>
    </location>
</feature>
<proteinExistence type="predicted"/>
<feature type="transmembrane region" description="Helical" evidence="6">
    <location>
        <begin position="431"/>
        <end position="452"/>
    </location>
</feature>
<comment type="subcellular location">
    <subcellularLocation>
        <location evidence="1">Cell membrane</location>
        <topology evidence="1">Multi-pass membrane protein</topology>
    </subcellularLocation>
</comment>
<feature type="domain" description="MacB-like periplasmic core" evidence="8">
    <location>
        <begin position="109"/>
        <end position="334"/>
    </location>
</feature>
<evidence type="ECO:0000259" key="7">
    <source>
        <dbReference type="Pfam" id="PF02687"/>
    </source>
</evidence>
<dbReference type="Proteomes" id="UP000612680">
    <property type="component" value="Chromosome"/>
</dbReference>
<protein>
    <submittedName>
        <fullName evidence="9">ABC transporter permease</fullName>
    </submittedName>
</protein>
<feature type="transmembrane region" description="Helical" evidence="6">
    <location>
        <begin position="848"/>
        <end position="868"/>
    </location>
</feature>
<dbReference type="Pfam" id="PF02687">
    <property type="entry name" value="FtsX"/>
    <property type="match status" value="2"/>
</dbReference>